<feature type="compositionally biased region" description="Basic and acidic residues" evidence="1">
    <location>
        <begin position="64"/>
        <end position="73"/>
    </location>
</feature>
<comment type="caution">
    <text evidence="2">The sequence shown here is derived from an EMBL/GenBank/DDBJ whole genome shotgun (WGS) entry which is preliminary data.</text>
</comment>
<proteinExistence type="predicted"/>
<evidence type="ECO:0000313" key="2">
    <source>
        <dbReference type="EMBL" id="KAJ7318331.1"/>
    </source>
</evidence>
<accession>A0AAD6ZDS4</accession>
<feature type="compositionally biased region" description="Basic residues" evidence="1">
    <location>
        <begin position="42"/>
        <end position="55"/>
    </location>
</feature>
<reference evidence="2" key="1">
    <citation type="submission" date="2023-03" db="EMBL/GenBank/DDBJ databases">
        <title>Massive genome expansion in bonnet fungi (Mycena s.s.) driven by repeated elements and novel gene families across ecological guilds.</title>
        <authorList>
            <consortium name="Lawrence Berkeley National Laboratory"/>
            <person name="Harder C.B."/>
            <person name="Miyauchi S."/>
            <person name="Viragh M."/>
            <person name="Kuo A."/>
            <person name="Thoen E."/>
            <person name="Andreopoulos B."/>
            <person name="Lu D."/>
            <person name="Skrede I."/>
            <person name="Drula E."/>
            <person name="Henrissat B."/>
            <person name="Morin E."/>
            <person name="Kohler A."/>
            <person name="Barry K."/>
            <person name="LaButti K."/>
            <person name="Morin E."/>
            <person name="Salamov A."/>
            <person name="Lipzen A."/>
            <person name="Mereny Z."/>
            <person name="Hegedus B."/>
            <person name="Baldrian P."/>
            <person name="Stursova M."/>
            <person name="Weitz H."/>
            <person name="Taylor A."/>
            <person name="Grigoriev I.V."/>
            <person name="Nagy L.G."/>
            <person name="Martin F."/>
            <person name="Kauserud H."/>
        </authorList>
    </citation>
    <scope>NUCLEOTIDE SEQUENCE</scope>
    <source>
        <strain evidence="2">CBHHK002</strain>
    </source>
</reference>
<sequence>MEPSSESDDFPVSVTVPARTMRSSKCKSEVTSDVSDVDLARPAKKKPGPKPKAKATKPSSDSQDSERKSDSKPAKKKPGPQPKSKSKATAISKGKKAKSADPIS</sequence>
<keyword evidence="3" id="KW-1185">Reference proteome</keyword>
<evidence type="ECO:0000256" key="1">
    <source>
        <dbReference type="SAM" id="MobiDB-lite"/>
    </source>
</evidence>
<dbReference type="EMBL" id="JARIHO010000058">
    <property type="protein sequence ID" value="KAJ7318331.1"/>
    <property type="molecule type" value="Genomic_DNA"/>
</dbReference>
<feature type="region of interest" description="Disordered" evidence="1">
    <location>
        <begin position="1"/>
        <end position="104"/>
    </location>
</feature>
<protein>
    <submittedName>
        <fullName evidence="2">Uncharacterized protein</fullName>
    </submittedName>
</protein>
<gene>
    <name evidence="2" type="ORF">DFH08DRAFT_819938</name>
</gene>
<name>A0AAD6ZDS4_9AGAR</name>
<evidence type="ECO:0000313" key="3">
    <source>
        <dbReference type="Proteomes" id="UP001218218"/>
    </source>
</evidence>
<dbReference type="Proteomes" id="UP001218218">
    <property type="component" value="Unassembled WGS sequence"/>
</dbReference>
<organism evidence="2 3">
    <name type="scientific">Mycena albidolilacea</name>
    <dbReference type="NCBI Taxonomy" id="1033008"/>
    <lineage>
        <taxon>Eukaryota</taxon>
        <taxon>Fungi</taxon>
        <taxon>Dikarya</taxon>
        <taxon>Basidiomycota</taxon>
        <taxon>Agaricomycotina</taxon>
        <taxon>Agaricomycetes</taxon>
        <taxon>Agaricomycetidae</taxon>
        <taxon>Agaricales</taxon>
        <taxon>Marasmiineae</taxon>
        <taxon>Mycenaceae</taxon>
        <taxon>Mycena</taxon>
    </lineage>
</organism>
<dbReference type="AlphaFoldDB" id="A0AAD6ZDS4"/>